<dbReference type="InterPro" id="IPR038973">
    <property type="entry name" value="MutL/Mlh/Pms-like"/>
</dbReference>
<feature type="domain" description="DNA mismatch repair protein S5" evidence="7">
    <location>
        <begin position="199"/>
        <end position="317"/>
    </location>
</feature>
<evidence type="ECO:0000256" key="4">
    <source>
        <dbReference type="HAMAP-Rule" id="MF_00149"/>
    </source>
</evidence>
<sequence>MIGKIAAGEVVERPAAAIKELVENSLDAGATAVSVEIRDGGLDSIRVTDNGSGIDESDIRMAFERHATSKISREQDLFSIQTLGFRGEALASIAAVSHVTLTTRTRDRETGLRVQNDGGSITAVSETACPVGTTITVRELFYNVPVRKGFMKKAGQEAAAVSDLMTKMLLSRPDVSFRYVSNGKTEYHSPGDGQLASALHTIYGGNALKAMRQVNDHANGLMINGYVGIGENARGNRNHEFFFINGRVMQSRLLSEALETACRERVMIGKFPTCALHITIAYEAVDVNVHPNKLEVRFRDESAVYEAVLSAVLGALKEPNAFERPVEMPLTKEKPTVSFAPTVSVAPQARSSGSVTVSDRLPPAAAVPADAEKPIPEYRKISKKAEDGEPKREENAPEAPPVQYPSIQQISREPRTEKPSMFYEVRAEQVNSILPDIEEPMKVFGALFNTFILVEYRDQLLLVDQHAVHERLLFDKLMKEHANERQPGQELLVPMIVSVTNREQRLLEDNREALENIGLSVEAFGEKDVAVRTIPVILGEAQTRDFVRDVIAELETGRDPTAEKKRTSLLQTACKHAVKGGEALTEEQIRSLLDEMIEKKVTPTCPHGRPLVVAISHRDLDKKFKRIQA</sequence>
<dbReference type="CDD" id="cd16926">
    <property type="entry name" value="HATPase_MutL-MLH-PMS-like"/>
    <property type="match status" value="1"/>
</dbReference>
<evidence type="ECO:0000313" key="8">
    <source>
        <dbReference type="EMBL" id="AHF24425.1"/>
    </source>
</evidence>
<dbReference type="InterPro" id="IPR014721">
    <property type="entry name" value="Ribsml_uS5_D2-typ_fold_subgr"/>
</dbReference>
<feature type="region of interest" description="Disordered" evidence="5">
    <location>
        <begin position="350"/>
        <end position="369"/>
    </location>
</feature>
<dbReference type="Pfam" id="PF13589">
    <property type="entry name" value="HATPase_c_3"/>
    <property type="match status" value="1"/>
</dbReference>
<dbReference type="FunFam" id="3.30.565.10:FF:000003">
    <property type="entry name" value="DNA mismatch repair endonuclease MutL"/>
    <property type="match status" value="1"/>
</dbReference>
<dbReference type="InterPro" id="IPR020568">
    <property type="entry name" value="Ribosomal_Su5_D2-typ_SF"/>
</dbReference>
<name>W0FN56_9BACT</name>
<comment type="similarity">
    <text evidence="1 4">Belongs to the DNA mismatch repair MutL/HexB family.</text>
</comment>
<keyword evidence="2 4" id="KW-0227">DNA damage</keyword>
<dbReference type="Gene3D" id="3.30.565.10">
    <property type="entry name" value="Histidine kinase-like ATPase, C-terminal domain"/>
    <property type="match status" value="1"/>
</dbReference>
<comment type="function">
    <text evidence="4">This protein is involved in the repair of mismatches in DNA. It is required for dam-dependent methyl-directed DNA mismatch repair. May act as a 'molecular matchmaker', a protein that promotes the formation of a stable complex between two or more DNA-binding proteins in an ATP-dependent manner without itself being part of a final effector complex.</text>
</comment>
<gene>
    <name evidence="4" type="primary">mutL</name>
</gene>
<dbReference type="PANTHER" id="PTHR10073:SF12">
    <property type="entry name" value="DNA MISMATCH REPAIR PROTEIN MLH1"/>
    <property type="match status" value="1"/>
</dbReference>
<dbReference type="SMART" id="SM01340">
    <property type="entry name" value="DNA_mis_repair"/>
    <property type="match status" value="1"/>
</dbReference>
<dbReference type="Gene3D" id="3.30.1370.100">
    <property type="entry name" value="MutL, C-terminal domain, regulatory subdomain"/>
    <property type="match status" value="1"/>
</dbReference>
<feature type="domain" description="MutL C-terminal dimerisation" evidence="6">
    <location>
        <begin position="443"/>
        <end position="584"/>
    </location>
</feature>
<evidence type="ECO:0000256" key="1">
    <source>
        <dbReference type="ARBA" id="ARBA00006082"/>
    </source>
</evidence>
<dbReference type="InterPro" id="IPR002099">
    <property type="entry name" value="MutL/Mlh/PMS"/>
</dbReference>
<dbReference type="AlphaFoldDB" id="W0FN56"/>
<dbReference type="InterPro" id="IPR014762">
    <property type="entry name" value="DNA_mismatch_repair_CS"/>
</dbReference>
<dbReference type="InterPro" id="IPR037198">
    <property type="entry name" value="MutL_C_sf"/>
</dbReference>
<dbReference type="GO" id="GO:0030983">
    <property type="term" value="F:mismatched DNA binding"/>
    <property type="evidence" value="ECO:0007669"/>
    <property type="project" value="InterPro"/>
</dbReference>
<dbReference type="InterPro" id="IPR013507">
    <property type="entry name" value="DNA_mismatch_S5_2-like"/>
</dbReference>
<dbReference type="Gene3D" id="3.30.230.10">
    <property type="match status" value="1"/>
</dbReference>
<dbReference type="EMBL" id="KC246793">
    <property type="protein sequence ID" value="AHF24425.1"/>
    <property type="molecule type" value="Genomic_DNA"/>
</dbReference>
<evidence type="ECO:0000256" key="2">
    <source>
        <dbReference type="ARBA" id="ARBA00022763"/>
    </source>
</evidence>
<dbReference type="GO" id="GO:0006298">
    <property type="term" value="P:mismatch repair"/>
    <property type="evidence" value="ECO:0007669"/>
    <property type="project" value="UniProtKB-UniRule"/>
</dbReference>
<dbReference type="Pfam" id="PF01119">
    <property type="entry name" value="DNA_mis_repair"/>
    <property type="match status" value="1"/>
</dbReference>
<dbReference type="SUPFAM" id="SSF55874">
    <property type="entry name" value="ATPase domain of HSP90 chaperone/DNA topoisomerase II/histidine kinase"/>
    <property type="match status" value="1"/>
</dbReference>
<evidence type="ECO:0000256" key="3">
    <source>
        <dbReference type="ARBA" id="ARBA00023204"/>
    </source>
</evidence>
<dbReference type="GO" id="GO:0005524">
    <property type="term" value="F:ATP binding"/>
    <property type="evidence" value="ECO:0007669"/>
    <property type="project" value="InterPro"/>
</dbReference>
<dbReference type="SUPFAM" id="SSF118116">
    <property type="entry name" value="DNA mismatch repair protein MutL"/>
    <property type="match status" value="1"/>
</dbReference>
<dbReference type="InterPro" id="IPR020667">
    <property type="entry name" value="DNA_mismatch_repair_MutL"/>
</dbReference>
<dbReference type="GO" id="GO:0140664">
    <property type="term" value="F:ATP-dependent DNA damage sensor activity"/>
    <property type="evidence" value="ECO:0007669"/>
    <property type="project" value="InterPro"/>
</dbReference>
<dbReference type="GO" id="GO:0032300">
    <property type="term" value="C:mismatch repair complex"/>
    <property type="evidence" value="ECO:0007669"/>
    <property type="project" value="InterPro"/>
</dbReference>
<evidence type="ECO:0000259" key="6">
    <source>
        <dbReference type="SMART" id="SM00853"/>
    </source>
</evidence>
<dbReference type="CDD" id="cd00782">
    <property type="entry name" value="MutL_Trans"/>
    <property type="match status" value="1"/>
</dbReference>
<dbReference type="NCBIfam" id="TIGR00585">
    <property type="entry name" value="mutl"/>
    <property type="match status" value="1"/>
</dbReference>
<organism evidence="8">
    <name type="scientific">uncultured bacterium Contig1761</name>
    <dbReference type="NCBI Taxonomy" id="1393505"/>
    <lineage>
        <taxon>Bacteria</taxon>
        <taxon>environmental samples</taxon>
    </lineage>
</organism>
<dbReference type="HAMAP" id="MF_00149">
    <property type="entry name" value="DNA_mis_repair"/>
    <property type="match status" value="1"/>
</dbReference>
<keyword evidence="3 4" id="KW-0234">DNA repair</keyword>
<dbReference type="Gene3D" id="3.30.1540.20">
    <property type="entry name" value="MutL, C-terminal domain, dimerisation subdomain"/>
    <property type="match status" value="1"/>
</dbReference>
<protein>
    <recommendedName>
        <fullName evidence="4">DNA mismatch repair protein MutL</fullName>
    </recommendedName>
</protein>
<dbReference type="InterPro" id="IPR042120">
    <property type="entry name" value="MutL_C_dimsub"/>
</dbReference>
<dbReference type="PANTHER" id="PTHR10073">
    <property type="entry name" value="DNA MISMATCH REPAIR PROTEIN MLH, PMS, MUTL"/>
    <property type="match status" value="1"/>
</dbReference>
<proteinExistence type="inferred from homology"/>
<dbReference type="InterPro" id="IPR036890">
    <property type="entry name" value="HATPase_C_sf"/>
</dbReference>
<dbReference type="Pfam" id="PF08676">
    <property type="entry name" value="MutL_C"/>
    <property type="match status" value="1"/>
</dbReference>
<dbReference type="PROSITE" id="PS00058">
    <property type="entry name" value="DNA_MISMATCH_REPAIR_1"/>
    <property type="match status" value="1"/>
</dbReference>
<dbReference type="InterPro" id="IPR042121">
    <property type="entry name" value="MutL_C_regsub"/>
</dbReference>
<dbReference type="InterPro" id="IPR014790">
    <property type="entry name" value="MutL_C"/>
</dbReference>
<evidence type="ECO:0000256" key="5">
    <source>
        <dbReference type="SAM" id="MobiDB-lite"/>
    </source>
</evidence>
<dbReference type="SUPFAM" id="SSF54211">
    <property type="entry name" value="Ribosomal protein S5 domain 2-like"/>
    <property type="match status" value="1"/>
</dbReference>
<dbReference type="GO" id="GO:0016887">
    <property type="term" value="F:ATP hydrolysis activity"/>
    <property type="evidence" value="ECO:0007669"/>
    <property type="project" value="InterPro"/>
</dbReference>
<feature type="region of interest" description="Disordered" evidence="5">
    <location>
        <begin position="376"/>
        <end position="415"/>
    </location>
</feature>
<evidence type="ECO:0000259" key="7">
    <source>
        <dbReference type="SMART" id="SM01340"/>
    </source>
</evidence>
<feature type="compositionally biased region" description="Basic and acidic residues" evidence="5">
    <location>
        <begin position="376"/>
        <end position="395"/>
    </location>
</feature>
<dbReference type="SMART" id="SM00853">
    <property type="entry name" value="MutL_C"/>
    <property type="match status" value="1"/>
</dbReference>
<reference evidence="8" key="1">
    <citation type="journal article" date="2013" name="PLoS ONE">
        <title>Metagenomic insights into the carbohydrate-active enzymes carried by the microorganisms adhering to solid digesta in the rumen of cows.</title>
        <authorList>
            <person name="Wang L."/>
            <person name="Hatem A."/>
            <person name="Catalyurek U.V."/>
            <person name="Morrison M."/>
            <person name="Yu Z."/>
        </authorList>
    </citation>
    <scope>NUCLEOTIDE SEQUENCE</scope>
</reference>
<accession>W0FN56</accession>